<accession>A0A4Y7T534</accession>
<name>A0A4Y7T534_COPMI</name>
<keyword evidence="3" id="KW-1185">Reference proteome</keyword>
<sequence>MRSFLLLIAQALLLYIGLVAAQTYTVTNNCPSAIGPGQSVVKTGLGTFAGFFYTTTHSAGRPVGELARAGFYFEPNYWYYYLVKDPDFLNTGISITPDQPVNGPFCTVAACETVDCNTAYTSPPVFHGPVPPPPDMIPVPPVYQCKVPGTNFRITFCPSGNWPRRR</sequence>
<dbReference type="EMBL" id="QPFP01000028">
    <property type="protein sequence ID" value="TEB29245.1"/>
    <property type="molecule type" value="Genomic_DNA"/>
</dbReference>
<organism evidence="2 3">
    <name type="scientific">Coprinellus micaceus</name>
    <name type="common">Glistening ink-cap mushroom</name>
    <name type="synonym">Coprinus micaceus</name>
    <dbReference type="NCBI Taxonomy" id="71717"/>
    <lineage>
        <taxon>Eukaryota</taxon>
        <taxon>Fungi</taxon>
        <taxon>Dikarya</taxon>
        <taxon>Basidiomycota</taxon>
        <taxon>Agaricomycotina</taxon>
        <taxon>Agaricomycetes</taxon>
        <taxon>Agaricomycetidae</taxon>
        <taxon>Agaricales</taxon>
        <taxon>Agaricineae</taxon>
        <taxon>Psathyrellaceae</taxon>
        <taxon>Coprinellus</taxon>
    </lineage>
</organism>
<evidence type="ECO:0008006" key="4">
    <source>
        <dbReference type="Google" id="ProtNLM"/>
    </source>
</evidence>
<keyword evidence="1" id="KW-0732">Signal</keyword>
<protein>
    <recommendedName>
        <fullName evidence="4">Osmotin, thaumatin-like protein</fullName>
    </recommendedName>
</protein>
<dbReference type="AlphaFoldDB" id="A0A4Y7T534"/>
<dbReference type="Proteomes" id="UP000298030">
    <property type="component" value="Unassembled WGS sequence"/>
</dbReference>
<feature type="signal peptide" evidence="1">
    <location>
        <begin position="1"/>
        <end position="21"/>
    </location>
</feature>
<dbReference type="OrthoDB" id="2909458at2759"/>
<evidence type="ECO:0000313" key="2">
    <source>
        <dbReference type="EMBL" id="TEB29245.1"/>
    </source>
</evidence>
<evidence type="ECO:0000256" key="1">
    <source>
        <dbReference type="SAM" id="SignalP"/>
    </source>
</evidence>
<proteinExistence type="predicted"/>
<evidence type="ECO:0000313" key="3">
    <source>
        <dbReference type="Proteomes" id="UP000298030"/>
    </source>
</evidence>
<comment type="caution">
    <text evidence="2">The sequence shown here is derived from an EMBL/GenBank/DDBJ whole genome shotgun (WGS) entry which is preliminary data.</text>
</comment>
<reference evidence="2 3" key="1">
    <citation type="journal article" date="2019" name="Nat. Ecol. Evol.">
        <title>Megaphylogeny resolves global patterns of mushroom evolution.</title>
        <authorList>
            <person name="Varga T."/>
            <person name="Krizsan K."/>
            <person name="Foldi C."/>
            <person name="Dima B."/>
            <person name="Sanchez-Garcia M."/>
            <person name="Sanchez-Ramirez S."/>
            <person name="Szollosi G.J."/>
            <person name="Szarkandi J.G."/>
            <person name="Papp V."/>
            <person name="Albert L."/>
            <person name="Andreopoulos W."/>
            <person name="Angelini C."/>
            <person name="Antonin V."/>
            <person name="Barry K.W."/>
            <person name="Bougher N.L."/>
            <person name="Buchanan P."/>
            <person name="Buyck B."/>
            <person name="Bense V."/>
            <person name="Catcheside P."/>
            <person name="Chovatia M."/>
            <person name="Cooper J."/>
            <person name="Damon W."/>
            <person name="Desjardin D."/>
            <person name="Finy P."/>
            <person name="Geml J."/>
            <person name="Haridas S."/>
            <person name="Hughes K."/>
            <person name="Justo A."/>
            <person name="Karasinski D."/>
            <person name="Kautmanova I."/>
            <person name="Kiss B."/>
            <person name="Kocsube S."/>
            <person name="Kotiranta H."/>
            <person name="LaButti K.M."/>
            <person name="Lechner B.E."/>
            <person name="Liimatainen K."/>
            <person name="Lipzen A."/>
            <person name="Lukacs Z."/>
            <person name="Mihaltcheva S."/>
            <person name="Morgado L.N."/>
            <person name="Niskanen T."/>
            <person name="Noordeloos M.E."/>
            <person name="Ohm R.A."/>
            <person name="Ortiz-Santana B."/>
            <person name="Ovrebo C."/>
            <person name="Racz N."/>
            <person name="Riley R."/>
            <person name="Savchenko A."/>
            <person name="Shiryaev A."/>
            <person name="Soop K."/>
            <person name="Spirin V."/>
            <person name="Szebenyi C."/>
            <person name="Tomsovsky M."/>
            <person name="Tulloss R.E."/>
            <person name="Uehling J."/>
            <person name="Grigoriev I.V."/>
            <person name="Vagvolgyi C."/>
            <person name="Papp T."/>
            <person name="Martin F.M."/>
            <person name="Miettinen O."/>
            <person name="Hibbett D.S."/>
            <person name="Nagy L.G."/>
        </authorList>
    </citation>
    <scope>NUCLEOTIDE SEQUENCE [LARGE SCALE GENOMIC DNA]</scope>
    <source>
        <strain evidence="2 3">FP101781</strain>
    </source>
</reference>
<gene>
    <name evidence="2" type="ORF">FA13DRAFT_1734914</name>
</gene>
<feature type="chain" id="PRO_5021492094" description="Osmotin, thaumatin-like protein" evidence="1">
    <location>
        <begin position="22"/>
        <end position="166"/>
    </location>
</feature>